<proteinExistence type="inferred from homology"/>
<evidence type="ECO:0000313" key="17">
    <source>
        <dbReference type="EMBL" id="CAB4864611.1"/>
    </source>
</evidence>
<evidence type="ECO:0000256" key="7">
    <source>
        <dbReference type="ARBA" id="ARBA00022723"/>
    </source>
</evidence>
<evidence type="ECO:0000256" key="11">
    <source>
        <dbReference type="ARBA" id="ARBA00023014"/>
    </source>
</evidence>
<evidence type="ECO:0000259" key="14">
    <source>
        <dbReference type="SMART" id="SM00478"/>
    </source>
</evidence>
<dbReference type="InterPro" id="IPR004036">
    <property type="entry name" value="Endonuclease-III-like_CS2"/>
</dbReference>
<dbReference type="InterPro" id="IPR000445">
    <property type="entry name" value="HhH_motif"/>
</dbReference>
<keyword evidence="13" id="KW-0326">Glycosidase</keyword>
<dbReference type="AlphaFoldDB" id="A0A6J7D381"/>
<sequence>MSLLEEAIISWFEVNKRDLPWRSSTPWGVMVSEFMLQQTPVARVLPKWHEWMVRWPTPADLASATPAEIITAWGRLGYPRRALRLYESAKVIAKDYNNEVPRSQEHLLALAGVGEYTAAAIASFAYQEENLVLDVNIRRLFARLFDGQEIESAHLSKVERTLRRALIPENRGHIWAAATMELGALICTARTPKCDVCPVSSQCAWRAQGYPKSDLVKRVQEWHGTDRQIRGKIVQALRESASLTQAQIELLWNDEQQVEKALKTLANDGLITREGDFYLLPTT</sequence>
<dbReference type="SUPFAM" id="SSF48150">
    <property type="entry name" value="DNA-glycosylase"/>
    <property type="match status" value="1"/>
</dbReference>
<protein>
    <recommendedName>
        <fullName evidence="5">Adenine DNA glycosylase</fullName>
        <ecNumber evidence="4">3.2.2.31</ecNumber>
    </recommendedName>
</protein>
<evidence type="ECO:0000256" key="4">
    <source>
        <dbReference type="ARBA" id="ARBA00012045"/>
    </source>
</evidence>
<dbReference type="SMART" id="SM00478">
    <property type="entry name" value="ENDO3c"/>
    <property type="match status" value="1"/>
</dbReference>
<keyword evidence="11" id="KW-0411">Iron-sulfur</keyword>
<comment type="similarity">
    <text evidence="3">Belongs to the Nth/MutY family.</text>
</comment>
<dbReference type="Pfam" id="PF00730">
    <property type="entry name" value="HhH-GPD"/>
    <property type="match status" value="1"/>
</dbReference>
<keyword evidence="7" id="KW-0479">Metal-binding</keyword>
<dbReference type="InterPro" id="IPR044298">
    <property type="entry name" value="MIG/MutY"/>
</dbReference>
<dbReference type="EMBL" id="CAFBQL010000004">
    <property type="protein sequence ID" value="CAB5057156.1"/>
    <property type="molecule type" value="Genomic_DNA"/>
</dbReference>
<dbReference type="GO" id="GO:0046872">
    <property type="term" value="F:metal ion binding"/>
    <property type="evidence" value="ECO:0007669"/>
    <property type="project" value="UniProtKB-KW"/>
</dbReference>
<dbReference type="PANTHER" id="PTHR42944">
    <property type="entry name" value="ADENINE DNA GLYCOSYLASE"/>
    <property type="match status" value="1"/>
</dbReference>
<feature type="domain" description="HhH-GPD" evidence="14">
    <location>
        <begin position="35"/>
        <end position="185"/>
    </location>
</feature>
<keyword evidence="8" id="KW-0227">DNA damage</keyword>
<keyword evidence="6" id="KW-0004">4Fe-4S</keyword>
<dbReference type="Pfam" id="PF10576">
    <property type="entry name" value="EndIII_4Fe-2S"/>
    <property type="match status" value="1"/>
</dbReference>
<evidence type="ECO:0000256" key="2">
    <source>
        <dbReference type="ARBA" id="ARBA00001966"/>
    </source>
</evidence>
<dbReference type="EMBL" id="CAEZWT010000007">
    <property type="protein sequence ID" value="CAB4659667.1"/>
    <property type="molecule type" value="Genomic_DNA"/>
</dbReference>
<dbReference type="PANTHER" id="PTHR42944:SF1">
    <property type="entry name" value="ADENINE DNA GLYCOSYLASE"/>
    <property type="match status" value="1"/>
</dbReference>
<evidence type="ECO:0000313" key="15">
    <source>
        <dbReference type="EMBL" id="CAB4659667.1"/>
    </source>
</evidence>
<evidence type="ECO:0000256" key="9">
    <source>
        <dbReference type="ARBA" id="ARBA00022801"/>
    </source>
</evidence>
<evidence type="ECO:0000313" key="16">
    <source>
        <dbReference type="EMBL" id="CAB4740865.1"/>
    </source>
</evidence>
<evidence type="ECO:0000313" key="19">
    <source>
        <dbReference type="EMBL" id="CAB5057156.1"/>
    </source>
</evidence>
<dbReference type="InterPro" id="IPR011257">
    <property type="entry name" value="DNA_glycosylase"/>
</dbReference>
<dbReference type="PROSITE" id="PS01155">
    <property type="entry name" value="ENDONUCLEASE_III_2"/>
    <property type="match status" value="1"/>
</dbReference>
<gene>
    <name evidence="15" type="ORF">UFOPK2289_00409</name>
    <name evidence="16" type="ORF">UFOPK2822_00176</name>
    <name evidence="17" type="ORF">UFOPK3346_00672</name>
    <name evidence="18" type="ORF">UFOPK3670_00647</name>
    <name evidence="19" type="ORF">UFOPK4308_00713</name>
</gene>
<dbReference type="EMBL" id="CAFBLE010000004">
    <property type="protein sequence ID" value="CAB4864611.1"/>
    <property type="molecule type" value="Genomic_DNA"/>
</dbReference>
<evidence type="ECO:0000256" key="5">
    <source>
        <dbReference type="ARBA" id="ARBA00022023"/>
    </source>
</evidence>
<dbReference type="InterPro" id="IPR003265">
    <property type="entry name" value="HhH-GPD_domain"/>
</dbReference>
<evidence type="ECO:0000256" key="10">
    <source>
        <dbReference type="ARBA" id="ARBA00023004"/>
    </source>
</evidence>
<reference evidence="17" key="1">
    <citation type="submission" date="2020-05" db="EMBL/GenBank/DDBJ databases">
        <authorList>
            <person name="Chiriac C."/>
            <person name="Salcher M."/>
            <person name="Ghai R."/>
            <person name="Kavagutti S V."/>
        </authorList>
    </citation>
    <scope>NUCLEOTIDE SEQUENCE</scope>
</reference>
<evidence type="ECO:0000313" key="18">
    <source>
        <dbReference type="EMBL" id="CAB4920766.1"/>
    </source>
</evidence>
<dbReference type="GO" id="GO:0006298">
    <property type="term" value="P:mismatch repair"/>
    <property type="evidence" value="ECO:0007669"/>
    <property type="project" value="TreeGrafter"/>
</dbReference>
<evidence type="ECO:0000256" key="6">
    <source>
        <dbReference type="ARBA" id="ARBA00022485"/>
    </source>
</evidence>
<comment type="catalytic activity">
    <reaction evidence="1">
        <text>Hydrolyzes free adenine bases from 7,8-dihydro-8-oxoguanine:adenine mismatched double-stranded DNA, leaving an apurinic site.</text>
        <dbReference type="EC" id="3.2.2.31"/>
    </reaction>
</comment>
<name>A0A6J7D381_9ZZZZ</name>
<dbReference type="EMBL" id="CAFBMV010000004">
    <property type="protein sequence ID" value="CAB4920766.1"/>
    <property type="molecule type" value="Genomic_DNA"/>
</dbReference>
<evidence type="ECO:0000256" key="3">
    <source>
        <dbReference type="ARBA" id="ARBA00008343"/>
    </source>
</evidence>
<dbReference type="InterPro" id="IPR003651">
    <property type="entry name" value="Endonuclease3_FeS-loop_motif"/>
</dbReference>
<dbReference type="Gene3D" id="1.10.340.30">
    <property type="entry name" value="Hypothetical protein, domain 2"/>
    <property type="match status" value="1"/>
</dbReference>
<evidence type="ECO:0000256" key="12">
    <source>
        <dbReference type="ARBA" id="ARBA00023204"/>
    </source>
</evidence>
<dbReference type="GO" id="GO:0034039">
    <property type="term" value="F:8-oxo-7,8-dihydroguanine DNA N-glycosylase activity"/>
    <property type="evidence" value="ECO:0007669"/>
    <property type="project" value="TreeGrafter"/>
</dbReference>
<comment type="cofactor">
    <cofactor evidence="2">
        <name>[4Fe-4S] cluster</name>
        <dbReference type="ChEBI" id="CHEBI:49883"/>
    </cofactor>
</comment>
<dbReference type="GO" id="GO:0051539">
    <property type="term" value="F:4 iron, 4 sulfur cluster binding"/>
    <property type="evidence" value="ECO:0007669"/>
    <property type="project" value="UniProtKB-KW"/>
</dbReference>
<dbReference type="GO" id="GO:0032357">
    <property type="term" value="F:oxidized purine DNA binding"/>
    <property type="evidence" value="ECO:0007669"/>
    <property type="project" value="TreeGrafter"/>
</dbReference>
<evidence type="ECO:0000256" key="13">
    <source>
        <dbReference type="ARBA" id="ARBA00023295"/>
    </source>
</evidence>
<dbReference type="CDD" id="cd00056">
    <property type="entry name" value="ENDO3c"/>
    <property type="match status" value="1"/>
</dbReference>
<evidence type="ECO:0000256" key="8">
    <source>
        <dbReference type="ARBA" id="ARBA00022763"/>
    </source>
</evidence>
<dbReference type="Pfam" id="PF00633">
    <property type="entry name" value="HHH"/>
    <property type="match status" value="1"/>
</dbReference>
<dbReference type="GO" id="GO:0035485">
    <property type="term" value="F:adenine/guanine mispair binding"/>
    <property type="evidence" value="ECO:0007669"/>
    <property type="project" value="TreeGrafter"/>
</dbReference>
<keyword evidence="9" id="KW-0378">Hydrolase</keyword>
<dbReference type="EC" id="3.2.2.31" evidence="4"/>
<dbReference type="EMBL" id="CAEZZC010000002">
    <property type="protein sequence ID" value="CAB4740865.1"/>
    <property type="molecule type" value="Genomic_DNA"/>
</dbReference>
<accession>A0A6J7D381</accession>
<dbReference type="SMART" id="SM00525">
    <property type="entry name" value="FES"/>
    <property type="match status" value="1"/>
</dbReference>
<dbReference type="FunFam" id="1.10.340.30:FF:000003">
    <property type="entry name" value="A/G-specific adenine glycosylase"/>
    <property type="match status" value="1"/>
</dbReference>
<dbReference type="InterPro" id="IPR023170">
    <property type="entry name" value="HhH_base_excis_C"/>
</dbReference>
<evidence type="ECO:0000256" key="1">
    <source>
        <dbReference type="ARBA" id="ARBA00000843"/>
    </source>
</evidence>
<dbReference type="GO" id="GO:0000701">
    <property type="term" value="F:purine-specific mismatch base pair DNA N-glycosylase activity"/>
    <property type="evidence" value="ECO:0007669"/>
    <property type="project" value="UniProtKB-EC"/>
</dbReference>
<dbReference type="Gene3D" id="1.10.1670.10">
    <property type="entry name" value="Helix-hairpin-Helix base-excision DNA repair enzymes (C-terminal)"/>
    <property type="match status" value="1"/>
</dbReference>
<dbReference type="GO" id="GO:0006284">
    <property type="term" value="P:base-excision repair"/>
    <property type="evidence" value="ECO:0007669"/>
    <property type="project" value="InterPro"/>
</dbReference>
<keyword evidence="12" id="KW-0234">DNA repair</keyword>
<keyword evidence="10" id="KW-0408">Iron</keyword>
<organism evidence="17">
    <name type="scientific">freshwater metagenome</name>
    <dbReference type="NCBI Taxonomy" id="449393"/>
    <lineage>
        <taxon>unclassified sequences</taxon>
        <taxon>metagenomes</taxon>
        <taxon>ecological metagenomes</taxon>
    </lineage>
</organism>